<gene>
    <name evidence="1" type="ORF">GCM10010357_02860</name>
</gene>
<organism evidence="1 2">
    <name type="scientific">Streptomyces luteireticuli</name>
    <dbReference type="NCBI Taxonomy" id="173858"/>
    <lineage>
        <taxon>Bacteria</taxon>
        <taxon>Bacillati</taxon>
        <taxon>Actinomycetota</taxon>
        <taxon>Actinomycetes</taxon>
        <taxon>Kitasatosporales</taxon>
        <taxon>Streptomycetaceae</taxon>
        <taxon>Streptomyces</taxon>
    </lineage>
</organism>
<reference evidence="1 2" key="1">
    <citation type="journal article" date="2019" name="Int. J. Syst. Evol. Microbiol.">
        <title>The Global Catalogue of Microorganisms (GCM) 10K type strain sequencing project: providing services to taxonomists for standard genome sequencing and annotation.</title>
        <authorList>
            <consortium name="The Broad Institute Genomics Platform"/>
            <consortium name="The Broad Institute Genome Sequencing Center for Infectious Disease"/>
            <person name="Wu L."/>
            <person name="Ma J."/>
        </authorList>
    </citation>
    <scope>NUCLEOTIDE SEQUENCE [LARGE SCALE GENOMIC DNA]</scope>
    <source>
        <strain evidence="1 2">JCM 4788</strain>
    </source>
</reference>
<dbReference type="InterPro" id="IPR034660">
    <property type="entry name" value="DinB/YfiT-like"/>
</dbReference>
<dbReference type="RefSeq" id="WP_344018802.1">
    <property type="nucleotide sequence ID" value="NZ_BAAABX010000004.1"/>
</dbReference>
<proteinExistence type="predicted"/>
<dbReference type="SUPFAM" id="SSF109854">
    <property type="entry name" value="DinB/YfiT-like putative metalloenzymes"/>
    <property type="match status" value="1"/>
</dbReference>
<protein>
    <submittedName>
        <fullName evidence="1">DinB family protein</fullName>
    </submittedName>
</protein>
<comment type="caution">
    <text evidence="1">The sequence shown here is derived from an EMBL/GenBank/DDBJ whole genome shotgun (WGS) entry which is preliminary data.</text>
</comment>
<evidence type="ECO:0000313" key="2">
    <source>
        <dbReference type="Proteomes" id="UP001500879"/>
    </source>
</evidence>
<dbReference type="Pfam" id="PF04978">
    <property type="entry name" value="MST"/>
    <property type="match status" value="1"/>
</dbReference>
<dbReference type="EMBL" id="BAAABX010000004">
    <property type="protein sequence ID" value="GAA0385477.1"/>
    <property type="molecule type" value="Genomic_DNA"/>
</dbReference>
<evidence type="ECO:0000313" key="1">
    <source>
        <dbReference type="EMBL" id="GAA0385477.1"/>
    </source>
</evidence>
<dbReference type="InterPro" id="IPR007061">
    <property type="entry name" value="MST-like"/>
</dbReference>
<accession>A0ABN0Y7G9</accession>
<sequence length="179" mass="19719">MPSLVIEKNTGDELGTLLAFLDAQRGGIRRALHGLTEEQAASRPSVSAMSLAGLLKHAVSVEAGWVSRARGTDPEPSLEEAMKRFEAGWHPDAEETVPVLLARWEEVAAETERFVRSVPMDRTFALPEAPWFPENARVSTRWLLLHLIEEYARHAGHADIIRETVDGKTAFELVAEAGA</sequence>
<dbReference type="Proteomes" id="UP001500879">
    <property type="component" value="Unassembled WGS sequence"/>
</dbReference>
<keyword evidence="2" id="KW-1185">Reference proteome</keyword>
<dbReference type="Gene3D" id="1.20.120.450">
    <property type="entry name" value="dinb family like domain"/>
    <property type="match status" value="1"/>
</dbReference>
<name>A0ABN0Y7G9_9ACTN</name>